<keyword evidence="5" id="KW-0812">Transmembrane</keyword>
<evidence type="ECO:0000256" key="2">
    <source>
        <dbReference type="ARBA" id="ARBA00023157"/>
    </source>
</evidence>
<evidence type="ECO:0000313" key="8">
    <source>
        <dbReference type="Proteomes" id="UP000694388"/>
    </source>
</evidence>
<feature type="domain" description="EGF-like" evidence="6">
    <location>
        <begin position="118"/>
        <end position="159"/>
    </location>
</feature>
<feature type="disulfide bond" evidence="3">
    <location>
        <begin position="107"/>
        <end position="116"/>
    </location>
</feature>
<dbReference type="AlphaFoldDB" id="A0A8C4N144"/>
<feature type="transmembrane region" description="Helical" evidence="5">
    <location>
        <begin position="194"/>
        <end position="217"/>
    </location>
</feature>
<dbReference type="OMA" id="MQNYKPP"/>
<feature type="region of interest" description="Disordered" evidence="4">
    <location>
        <begin position="256"/>
        <end position="276"/>
    </location>
</feature>
<dbReference type="InterPro" id="IPR050906">
    <property type="entry name" value="Notch_signaling"/>
</dbReference>
<dbReference type="Ensembl" id="ENSEBUT00000001163.1">
    <property type="protein sequence ID" value="ENSEBUP00000000856.1"/>
    <property type="gene ID" value="ENSEBUG00000000854.1"/>
</dbReference>
<dbReference type="PROSITE" id="PS01186">
    <property type="entry name" value="EGF_2"/>
    <property type="match status" value="2"/>
</dbReference>
<reference evidence="7" key="1">
    <citation type="submission" date="2025-08" db="UniProtKB">
        <authorList>
            <consortium name="Ensembl"/>
        </authorList>
    </citation>
    <scope>IDENTIFICATION</scope>
</reference>
<dbReference type="GeneTree" id="ENSGT00940000168049"/>
<dbReference type="Gene3D" id="2.10.25.10">
    <property type="entry name" value="Laminin"/>
    <property type="match status" value="4"/>
</dbReference>
<reference evidence="7" key="2">
    <citation type="submission" date="2025-09" db="UniProtKB">
        <authorList>
            <consortium name="Ensembl"/>
        </authorList>
    </citation>
    <scope>IDENTIFICATION</scope>
</reference>
<feature type="domain" description="EGF-like" evidence="6">
    <location>
        <begin position="81"/>
        <end position="117"/>
    </location>
</feature>
<evidence type="ECO:0000256" key="3">
    <source>
        <dbReference type="PROSITE-ProRule" id="PRU00076"/>
    </source>
</evidence>
<keyword evidence="2 3" id="KW-1015">Disulfide bond</keyword>
<feature type="domain" description="EGF-like" evidence="6">
    <location>
        <begin position="42"/>
        <end position="80"/>
    </location>
</feature>
<dbReference type="PROSITE" id="PS50026">
    <property type="entry name" value="EGF_3"/>
    <property type="match status" value="3"/>
</dbReference>
<dbReference type="PANTHER" id="PTHR24044">
    <property type="entry name" value="NOTCH LIGAND FAMILY MEMBER"/>
    <property type="match status" value="1"/>
</dbReference>
<dbReference type="SMART" id="SM00179">
    <property type="entry name" value="EGF_CA"/>
    <property type="match status" value="3"/>
</dbReference>
<dbReference type="GO" id="GO:0005509">
    <property type="term" value="F:calcium ion binding"/>
    <property type="evidence" value="ECO:0007669"/>
    <property type="project" value="InterPro"/>
</dbReference>
<dbReference type="Proteomes" id="UP000694388">
    <property type="component" value="Unplaced"/>
</dbReference>
<keyword evidence="8" id="KW-1185">Reference proteome</keyword>
<dbReference type="PROSITE" id="PS00022">
    <property type="entry name" value="EGF_1"/>
    <property type="match status" value="2"/>
</dbReference>
<dbReference type="FunFam" id="2.10.25.10:FF:000118">
    <property type="entry name" value="protein delta homolog 2"/>
    <property type="match status" value="1"/>
</dbReference>
<feature type="disulfide bond" evidence="3">
    <location>
        <begin position="149"/>
        <end position="158"/>
    </location>
</feature>
<dbReference type="Pfam" id="PF00008">
    <property type="entry name" value="EGF"/>
    <property type="match status" value="3"/>
</dbReference>
<keyword evidence="5" id="KW-0472">Membrane</keyword>
<sequence length="276" mass="29936">CHQCQPGWEGEFCDRCTSYPGCVHGSCQQPWQCNCEPGWTGHLNHCANAQPCNNNGSCMDNGAGSFTCLCPPGFTGKLTAQSDACSGLCANGARCRVLPGRVPRCECAPGFVGRLCIKHLPCSRLPADAPCVNGGKCGASMDGTFHCICPWGFFGKRCEQRTNTRSPAEDKQRLLHITLMQTQAGNWDAYSKTWWLVLGLLATFVMLVLGSIAGILCNAPCEAWATRVLHLSRLPPLEGQHDELLRDNLVSPARLKLTNQQRASQTRATSPSKELA</sequence>
<proteinExistence type="predicted"/>
<dbReference type="GO" id="GO:0005112">
    <property type="term" value="F:Notch binding"/>
    <property type="evidence" value="ECO:0007669"/>
    <property type="project" value="TreeGrafter"/>
</dbReference>
<dbReference type="CDD" id="cd00054">
    <property type="entry name" value="EGF_CA"/>
    <property type="match status" value="2"/>
</dbReference>
<organism evidence="7 8">
    <name type="scientific">Eptatretus burgeri</name>
    <name type="common">Inshore hagfish</name>
    <dbReference type="NCBI Taxonomy" id="7764"/>
    <lineage>
        <taxon>Eukaryota</taxon>
        <taxon>Metazoa</taxon>
        <taxon>Chordata</taxon>
        <taxon>Craniata</taxon>
        <taxon>Vertebrata</taxon>
        <taxon>Cyclostomata</taxon>
        <taxon>Myxini</taxon>
        <taxon>Myxiniformes</taxon>
        <taxon>Myxinidae</taxon>
        <taxon>Eptatretinae</taxon>
        <taxon>Eptatretus</taxon>
    </lineage>
</organism>
<evidence type="ECO:0000313" key="7">
    <source>
        <dbReference type="Ensembl" id="ENSEBUP00000000856.1"/>
    </source>
</evidence>
<dbReference type="InterPro" id="IPR001881">
    <property type="entry name" value="EGF-like_Ca-bd_dom"/>
</dbReference>
<dbReference type="SMART" id="SM00181">
    <property type="entry name" value="EGF"/>
    <property type="match status" value="4"/>
</dbReference>
<dbReference type="Pfam" id="PF21700">
    <property type="entry name" value="EGF_DL_JAG"/>
    <property type="match status" value="1"/>
</dbReference>
<protein>
    <recommendedName>
        <fullName evidence="6">EGF-like domain-containing protein</fullName>
    </recommendedName>
</protein>
<comment type="caution">
    <text evidence="3">Lacks conserved residue(s) required for the propagation of feature annotation.</text>
</comment>
<accession>A0A8C4N144</accession>
<evidence type="ECO:0000256" key="5">
    <source>
        <dbReference type="SAM" id="Phobius"/>
    </source>
</evidence>
<evidence type="ECO:0000256" key="4">
    <source>
        <dbReference type="SAM" id="MobiDB-lite"/>
    </source>
</evidence>
<dbReference type="InterPro" id="IPR000742">
    <property type="entry name" value="EGF"/>
</dbReference>
<feature type="compositionally biased region" description="Polar residues" evidence="4">
    <location>
        <begin position="257"/>
        <end position="276"/>
    </location>
</feature>
<dbReference type="PANTHER" id="PTHR24044:SF417">
    <property type="entry name" value="WEARY, ISOFORM B"/>
    <property type="match status" value="1"/>
</dbReference>
<feature type="disulfide bond" evidence="3">
    <location>
        <begin position="85"/>
        <end position="95"/>
    </location>
</feature>
<evidence type="ECO:0000256" key="1">
    <source>
        <dbReference type="ARBA" id="ARBA00022536"/>
    </source>
</evidence>
<dbReference type="SUPFAM" id="SSF57196">
    <property type="entry name" value="EGF/Laminin"/>
    <property type="match status" value="2"/>
</dbReference>
<name>A0A8C4N144_EPTBU</name>
<evidence type="ECO:0000259" key="6">
    <source>
        <dbReference type="PROSITE" id="PS50026"/>
    </source>
</evidence>
<keyword evidence="5" id="KW-1133">Transmembrane helix</keyword>
<keyword evidence="1 3" id="KW-0245">EGF-like domain</keyword>